<accession>A0A0J0XWS2</accession>
<dbReference type="InterPro" id="IPR001060">
    <property type="entry name" value="FCH_dom"/>
</dbReference>
<feature type="region of interest" description="Disordered" evidence="8">
    <location>
        <begin position="318"/>
        <end position="461"/>
    </location>
</feature>
<evidence type="ECO:0000256" key="1">
    <source>
        <dbReference type="ARBA" id="ARBA00004245"/>
    </source>
</evidence>
<dbReference type="Pfam" id="PF14604">
    <property type="entry name" value="SH3_9"/>
    <property type="match status" value="1"/>
</dbReference>
<feature type="compositionally biased region" description="Polar residues" evidence="8">
    <location>
        <begin position="991"/>
        <end position="1005"/>
    </location>
</feature>
<evidence type="ECO:0000256" key="7">
    <source>
        <dbReference type="PROSITE-ProRule" id="PRU01077"/>
    </source>
</evidence>
<dbReference type="STRING" id="879819.A0A0J0XWS2"/>
<evidence type="ECO:0000259" key="9">
    <source>
        <dbReference type="PROSITE" id="PS50002"/>
    </source>
</evidence>
<dbReference type="Pfam" id="PF00611">
    <property type="entry name" value="FCH"/>
    <property type="match status" value="1"/>
</dbReference>
<dbReference type="EMBL" id="KQ087181">
    <property type="protein sequence ID" value="KLT45498.1"/>
    <property type="molecule type" value="Genomic_DNA"/>
</dbReference>
<organism evidence="11 12">
    <name type="scientific">Cutaneotrichosporon oleaginosum</name>
    <dbReference type="NCBI Taxonomy" id="879819"/>
    <lineage>
        <taxon>Eukaryota</taxon>
        <taxon>Fungi</taxon>
        <taxon>Dikarya</taxon>
        <taxon>Basidiomycota</taxon>
        <taxon>Agaricomycotina</taxon>
        <taxon>Tremellomycetes</taxon>
        <taxon>Trichosporonales</taxon>
        <taxon>Trichosporonaceae</taxon>
        <taxon>Cutaneotrichosporon</taxon>
    </lineage>
</organism>
<dbReference type="Proteomes" id="UP000053611">
    <property type="component" value="Unassembled WGS sequence"/>
</dbReference>
<sequence>MHIPGAMAESPTPPGHERSQSAASLSRFYHGQNGEAHEDDLTDPSLDFCNAFWGPGDRGYEVIMTRLRSAAKTVDDLKAFWKERASIEEDYAKRLSKLAKMPLGNNEIGDLHHALQTVQMETAAQASYHLQMSSEIHTAVEQPTAEFGNRLATLKKGPQASIEKSWRSKGLQEAHVAKARDRYEKDCLKLNSYTANMQLVQGRERDELESKMDKVRRSIQSEEQDFRNFVRVLEETSAKWETEWRGFCDVVQDLEEDRLSMTKDVVWAYANAVSQVCVEDDSSCERVREKLEQFEPPNDMVFFVKGWGTGGRIPDPPRFINYGLGDAPAPPGFHHAQFRRQSDRPPLQPVPRQVPESEPQSAVSGAPTSAAPSSAIETAVKSPAPAPATAPMPEELNAPRSGNQGQYSPELPPVPPTKEDKFTPPTVRSYQLTDNPTPSSAPAKDTGYRPPFGMPLPGMAAVGGAAAGIGAVTGAAAFSRSNDTVSPAPFSVDSAKSGGPPSPSARDVQDQEDPMARALAELRHNPPGPNNVRRAPSQRRAESTYSVTGRPGSGVAGSSVSQHRAPSPAPSNHGRQQSYQAPAGSAQGGMGSSGLIPPREGHTAAQLAKSMAEFENRSINRQSVNYNNYADDVVGAHPTSRPTSPAPNRAPSPAFMQPPTQPATHIADDVLPRYGQAFPGERSRSRPASVYSSHSRANSVVGVPPPGQQEDAVPREAFAGIGAGNAARSPSPRPHSFRSPSPGPGANPHSALGPPNLGIALDASGSVAQDSMAEQYRQRYQQSQRLSQQPQQQPQQQQQQRQTSLEQQQWGQVPSFGAPQTQSPPPDKSYPPRMSGSFGHVAPSQSTGSISQQAYAGLPQQQQPQPQQSPEPQYELQPLGTAPPLRAEQLYGQRQSQSQYDQYAQQPPTQPAPQTMQQQPQYNQYGQQPVQQQQTAQQQSPYPQHSYSGSNASYMGSYGGRQQQQQQPRQASQQQNGYDGGYRVPSPQPQPQQYRAPSPQPQQYRAPSPQPQAQLQQQPQQQMYRTPSPQPAYHQQSQQSQQPQQIQQPQQARGTPSPIPAQPPSNPAPTGQWATDGRPILFYVRAVYGYQAQSPVEFDFQADDIIAVTSTPEDGWWSGELLDESRRMPGRTDFPSNFVELF</sequence>
<evidence type="ECO:0000256" key="5">
    <source>
        <dbReference type="ARBA" id="ARBA00023212"/>
    </source>
</evidence>
<dbReference type="Gene3D" id="2.30.30.40">
    <property type="entry name" value="SH3 Domains"/>
    <property type="match status" value="1"/>
</dbReference>
<feature type="region of interest" description="Disordered" evidence="8">
    <location>
        <begin position="1"/>
        <end position="23"/>
    </location>
</feature>
<evidence type="ECO:0000256" key="8">
    <source>
        <dbReference type="SAM" id="MobiDB-lite"/>
    </source>
</evidence>
<dbReference type="SMART" id="SM00326">
    <property type="entry name" value="SH3"/>
    <property type="match status" value="1"/>
</dbReference>
<dbReference type="SUPFAM" id="SSF50044">
    <property type="entry name" value="SH3-domain"/>
    <property type="match status" value="1"/>
</dbReference>
<keyword evidence="4" id="KW-0597">Phosphoprotein</keyword>
<dbReference type="Gene3D" id="1.20.1270.60">
    <property type="entry name" value="Arfaptin homology (AH) domain/BAR domain"/>
    <property type="match status" value="1"/>
</dbReference>
<dbReference type="GO" id="GO:0005543">
    <property type="term" value="F:phospholipid binding"/>
    <property type="evidence" value="ECO:0007669"/>
    <property type="project" value="TreeGrafter"/>
</dbReference>
<feature type="domain" description="SH3" evidence="9">
    <location>
        <begin position="1079"/>
        <end position="1142"/>
    </location>
</feature>
<evidence type="ECO:0000256" key="2">
    <source>
        <dbReference type="ARBA" id="ARBA00022443"/>
    </source>
</evidence>
<dbReference type="CDD" id="cd00174">
    <property type="entry name" value="SH3"/>
    <property type="match status" value="1"/>
</dbReference>
<feature type="domain" description="F-BAR" evidence="10">
    <location>
        <begin position="46"/>
        <end position="299"/>
    </location>
</feature>
<feature type="compositionally biased region" description="Low complexity" evidence="8">
    <location>
        <begin position="893"/>
        <end position="950"/>
    </location>
</feature>
<dbReference type="SMART" id="SM00055">
    <property type="entry name" value="FCH"/>
    <property type="match status" value="1"/>
</dbReference>
<name>A0A0J0XWS2_9TREE</name>
<dbReference type="GO" id="GO:0120104">
    <property type="term" value="C:mitotic actomyosin contractile ring, proximal layer"/>
    <property type="evidence" value="ECO:0007669"/>
    <property type="project" value="TreeGrafter"/>
</dbReference>
<feature type="compositionally biased region" description="Low complexity" evidence="8">
    <location>
        <begin position="1031"/>
        <end position="1051"/>
    </location>
</feature>
<keyword evidence="7" id="KW-0175">Coiled coil</keyword>
<evidence type="ECO:0000256" key="3">
    <source>
        <dbReference type="ARBA" id="ARBA00022490"/>
    </source>
</evidence>
<dbReference type="PROSITE" id="PS50002">
    <property type="entry name" value="SH3"/>
    <property type="match status" value="1"/>
</dbReference>
<evidence type="ECO:0008006" key="13">
    <source>
        <dbReference type="Google" id="ProtNLM"/>
    </source>
</evidence>
<evidence type="ECO:0000256" key="4">
    <source>
        <dbReference type="ARBA" id="ARBA00022553"/>
    </source>
</evidence>
<evidence type="ECO:0000313" key="12">
    <source>
        <dbReference type="Proteomes" id="UP000053611"/>
    </source>
</evidence>
<dbReference type="GO" id="GO:0009898">
    <property type="term" value="C:cytoplasmic side of plasma membrane"/>
    <property type="evidence" value="ECO:0007669"/>
    <property type="project" value="TreeGrafter"/>
</dbReference>
<dbReference type="SUPFAM" id="SSF103657">
    <property type="entry name" value="BAR/IMD domain-like"/>
    <property type="match status" value="1"/>
</dbReference>
<dbReference type="FunFam" id="2.30.30.40:FF:000312">
    <property type="entry name" value="Related to Cell division control protein 15"/>
    <property type="match status" value="1"/>
</dbReference>
<evidence type="ECO:0000313" key="11">
    <source>
        <dbReference type="EMBL" id="KLT45498.1"/>
    </source>
</evidence>
<dbReference type="InterPro" id="IPR036028">
    <property type="entry name" value="SH3-like_dom_sf"/>
</dbReference>
<feature type="compositionally biased region" description="Low complexity" evidence="8">
    <location>
        <begin position="361"/>
        <end position="375"/>
    </location>
</feature>
<proteinExistence type="predicted"/>
<feature type="compositionally biased region" description="Low complexity" evidence="8">
    <location>
        <begin position="1011"/>
        <end position="1022"/>
    </location>
</feature>
<dbReference type="InterPro" id="IPR031160">
    <property type="entry name" value="F_BAR_dom"/>
</dbReference>
<gene>
    <name evidence="11" type="ORF">CC85DRAFT_306682</name>
</gene>
<feature type="compositionally biased region" description="Pro residues" evidence="8">
    <location>
        <begin position="1057"/>
        <end position="1067"/>
    </location>
</feature>
<dbReference type="InterPro" id="IPR001452">
    <property type="entry name" value="SH3_domain"/>
</dbReference>
<evidence type="ECO:0000259" key="10">
    <source>
        <dbReference type="PROSITE" id="PS51741"/>
    </source>
</evidence>
<feature type="compositionally biased region" description="Low complexity" evidence="8">
    <location>
        <begin position="851"/>
        <end position="878"/>
    </location>
</feature>
<comment type="subcellular location">
    <subcellularLocation>
        <location evidence="1">Cytoplasm</location>
        <location evidence="1">Cytoskeleton</location>
    </subcellularLocation>
</comment>
<reference evidence="11 12" key="1">
    <citation type="submission" date="2015-03" db="EMBL/GenBank/DDBJ databases">
        <title>Genomics and transcriptomics of the oil-accumulating basidiomycete yeast T. oleaginosus allow insights into substrate utilization and the diverse evolutionary trajectories of mating systems in fungi.</title>
        <authorList>
            <consortium name="DOE Joint Genome Institute"/>
            <person name="Kourist R."/>
            <person name="Kracht O."/>
            <person name="Bracharz F."/>
            <person name="Lipzen A."/>
            <person name="Nolan M."/>
            <person name="Ohm R."/>
            <person name="Grigoriev I."/>
            <person name="Sun S."/>
            <person name="Heitman J."/>
            <person name="Bruck T."/>
            <person name="Nowrousian M."/>
        </authorList>
    </citation>
    <scope>NUCLEOTIDE SEQUENCE [LARGE SCALE GENOMIC DNA]</scope>
    <source>
        <strain evidence="11 12">IBC0246</strain>
    </source>
</reference>
<keyword evidence="12" id="KW-1185">Reference proteome</keyword>
<dbReference type="OrthoDB" id="19092at2759"/>
<dbReference type="AlphaFoldDB" id="A0A0J0XWS2"/>
<keyword evidence="3" id="KW-0963">Cytoplasm</keyword>
<dbReference type="InterPro" id="IPR027267">
    <property type="entry name" value="AH/BAR_dom_sf"/>
</dbReference>
<feature type="region of interest" description="Disordered" evidence="8">
    <location>
        <begin position="630"/>
        <end position="1074"/>
    </location>
</feature>
<dbReference type="PANTHER" id="PTHR23065">
    <property type="entry name" value="PROLINE-SERINE-THREONINE PHOSPHATASE INTERACTING PROTEIN 1"/>
    <property type="match status" value="1"/>
</dbReference>
<dbReference type="GO" id="GO:0030036">
    <property type="term" value="P:actin cytoskeleton organization"/>
    <property type="evidence" value="ECO:0007669"/>
    <property type="project" value="UniProtKB-ARBA"/>
</dbReference>
<feature type="region of interest" description="Disordered" evidence="8">
    <location>
        <begin position="479"/>
        <end position="609"/>
    </location>
</feature>
<dbReference type="PROSITE" id="PS51741">
    <property type="entry name" value="F_BAR"/>
    <property type="match status" value="1"/>
</dbReference>
<dbReference type="PANTHER" id="PTHR23065:SF7">
    <property type="entry name" value="NOSTRIN, ISOFORM H"/>
    <property type="match status" value="1"/>
</dbReference>
<protein>
    <recommendedName>
        <fullName evidence="13">SH3 domain-containing protein</fullName>
    </recommendedName>
</protein>
<feature type="compositionally biased region" description="Polar residues" evidence="8">
    <location>
        <begin position="426"/>
        <end position="440"/>
    </location>
</feature>
<evidence type="ECO:0000256" key="6">
    <source>
        <dbReference type="PROSITE-ProRule" id="PRU00192"/>
    </source>
</evidence>
<feature type="compositionally biased region" description="Low complexity" evidence="8">
    <location>
        <begin position="962"/>
        <end position="975"/>
    </location>
</feature>
<keyword evidence="2 6" id="KW-0728">SH3 domain</keyword>
<keyword evidence="5" id="KW-0206">Cytoskeleton</keyword>
<dbReference type="GeneID" id="28986309"/>
<feature type="compositionally biased region" description="Low complexity" evidence="8">
    <location>
        <begin position="774"/>
        <end position="809"/>
    </location>
</feature>